<proteinExistence type="predicted"/>
<evidence type="ECO:0000313" key="3">
    <source>
        <dbReference type="EMBL" id="CAF2056010.1"/>
    </source>
</evidence>
<feature type="region of interest" description="Disordered" evidence="1">
    <location>
        <begin position="383"/>
        <end position="418"/>
    </location>
</feature>
<dbReference type="GO" id="GO:0045332">
    <property type="term" value="P:phospholipid translocation"/>
    <property type="evidence" value="ECO:0007669"/>
    <property type="project" value="TreeGrafter"/>
</dbReference>
<dbReference type="PANTHER" id="PTHR24092:SF190">
    <property type="entry name" value="PHOSPHOLIPID-TRANSPORTING ATPASE"/>
    <property type="match status" value="1"/>
</dbReference>
<dbReference type="GO" id="GO:0140326">
    <property type="term" value="F:ATPase-coupled intramembrane lipid transporter activity"/>
    <property type="evidence" value="ECO:0007669"/>
    <property type="project" value="TreeGrafter"/>
</dbReference>
<dbReference type="Gene3D" id="2.70.150.10">
    <property type="entry name" value="Calcium-transporting ATPase, cytoplasmic transduction domain A"/>
    <property type="match status" value="1"/>
</dbReference>
<dbReference type="EMBL" id="CAJNRG010003322">
    <property type="protein sequence ID" value="CAF2056010.1"/>
    <property type="molecule type" value="Genomic_DNA"/>
</dbReference>
<dbReference type="SUPFAM" id="SSF81665">
    <property type="entry name" value="Calcium ATPase, transmembrane domain M"/>
    <property type="match status" value="1"/>
</dbReference>
<comment type="caution">
    <text evidence="3">The sequence shown here is derived from an EMBL/GenBank/DDBJ whole genome shotgun (WGS) entry which is preliminary data.</text>
</comment>
<dbReference type="GO" id="GO:0005886">
    <property type="term" value="C:plasma membrane"/>
    <property type="evidence" value="ECO:0007669"/>
    <property type="project" value="TreeGrafter"/>
</dbReference>
<name>A0A816Q069_9BILA</name>
<dbReference type="GO" id="GO:0005802">
    <property type="term" value="C:trans-Golgi network"/>
    <property type="evidence" value="ECO:0007669"/>
    <property type="project" value="TreeGrafter"/>
</dbReference>
<dbReference type="Proteomes" id="UP000663887">
    <property type="component" value="Unassembled WGS sequence"/>
</dbReference>
<organism evidence="3 4">
    <name type="scientific">Rotaria magnacalcarata</name>
    <dbReference type="NCBI Taxonomy" id="392030"/>
    <lineage>
        <taxon>Eukaryota</taxon>
        <taxon>Metazoa</taxon>
        <taxon>Spiralia</taxon>
        <taxon>Gnathifera</taxon>
        <taxon>Rotifera</taxon>
        <taxon>Eurotatoria</taxon>
        <taxon>Bdelloidea</taxon>
        <taxon>Philodinida</taxon>
        <taxon>Philodinidae</taxon>
        <taxon>Rotaria</taxon>
    </lineage>
</organism>
<keyword evidence="2" id="KW-1133">Transmembrane helix</keyword>
<evidence type="ECO:0000256" key="2">
    <source>
        <dbReference type="SAM" id="Phobius"/>
    </source>
</evidence>
<evidence type="ECO:0008006" key="5">
    <source>
        <dbReference type="Google" id="ProtNLM"/>
    </source>
</evidence>
<dbReference type="GO" id="GO:0007030">
    <property type="term" value="P:Golgi organization"/>
    <property type="evidence" value="ECO:0007669"/>
    <property type="project" value="TreeGrafter"/>
</dbReference>
<sequence length="434" mass="49540">MTKLQFFKKKKVEENSRKVRANDPTTNATKKYAASNAYFICLQLIPHISSLAPITTILPLAFVLALTAIKDATDDIARHRSDRHVNNREIKTVVGKELATRKWKDINVGDIVQLTNNDFLTVYIVLISTSELNGLCFIETAEFDGETNLKVRQALEETCEIGEDIDKLSSFDAQFEHEAPNNNLGLFDRNLIWNNKTSPLKNDNLLLHDMRLRNTRWEFGIVCYAGSGTKLMKNTAIMCTIMTICCDFWESFFGFDFRIYLPWEACVSTDQRIDSLQNSLLVFISYIIIFNTVVPISLSVSIEFIRLLQSQWIDWNIKMYHEPNNVPAQARTISLNEELGQVGHIFSDKTGILTQNIITFNKCSLRRKLYGYVTDQAGNEIQYPEKIPPTDYESAQTVNSKDDYLSKDEPDFHQTSMNVAQATDPLLLSLNNES</sequence>
<evidence type="ECO:0000256" key="1">
    <source>
        <dbReference type="SAM" id="MobiDB-lite"/>
    </source>
</evidence>
<dbReference type="InterPro" id="IPR023298">
    <property type="entry name" value="ATPase_P-typ_TM_dom_sf"/>
</dbReference>
<gene>
    <name evidence="3" type="ORF">XDN619_LOCUS9679</name>
</gene>
<reference evidence="3" key="1">
    <citation type="submission" date="2021-02" db="EMBL/GenBank/DDBJ databases">
        <authorList>
            <person name="Nowell W R."/>
        </authorList>
    </citation>
    <scope>NUCLEOTIDE SEQUENCE</scope>
</reference>
<protein>
    <recommendedName>
        <fullName evidence="5">P-type ATPase N-terminal domain-containing protein</fullName>
    </recommendedName>
</protein>
<evidence type="ECO:0000313" key="4">
    <source>
        <dbReference type="Proteomes" id="UP000663887"/>
    </source>
</evidence>
<dbReference type="SUPFAM" id="SSF81653">
    <property type="entry name" value="Calcium ATPase, transduction domain A"/>
    <property type="match status" value="1"/>
</dbReference>
<dbReference type="PANTHER" id="PTHR24092">
    <property type="entry name" value="PROBABLE PHOSPHOLIPID-TRANSPORTING ATPASE"/>
    <property type="match status" value="1"/>
</dbReference>
<dbReference type="AlphaFoldDB" id="A0A816Q069"/>
<feature type="compositionally biased region" description="Basic and acidic residues" evidence="1">
    <location>
        <begin position="400"/>
        <end position="412"/>
    </location>
</feature>
<keyword evidence="2" id="KW-0812">Transmembrane</keyword>
<accession>A0A816Q069</accession>
<keyword evidence="2" id="KW-0472">Membrane</keyword>
<dbReference type="InterPro" id="IPR008250">
    <property type="entry name" value="ATPase_P-typ_transduc_dom_A_sf"/>
</dbReference>
<feature type="transmembrane region" description="Helical" evidence="2">
    <location>
        <begin position="280"/>
        <end position="300"/>
    </location>
</feature>